<reference evidence="9 10" key="1">
    <citation type="submission" date="2018-08" db="EMBL/GenBank/DDBJ databases">
        <title>Genomic investigation of the strawberry pathogen Phytophthora fragariae indicates pathogenicity is determined by transcriptional variation in three key races.</title>
        <authorList>
            <person name="Adams T.M."/>
            <person name="Armitage A.D."/>
            <person name="Sobczyk M.K."/>
            <person name="Bates H.J."/>
            <person name="Dunwell J.M."/>
            <person name="Nellist C.F."/>
            <person name="Harrison R.J."/>
        </authorList>
    </citation>
    <scope>NUCLEOTIDE SEQUENCE [LARGE SCALE GENOMIC DNA]</scope>
    <source>
        <strain evidence="8 11">A4</strain>
        <strain evidence="7 12">BC-1</strain>
        <strain evidence="6 10">NOV-27</strain>
        <strain evidence="5 13">NOV-5</strain>
        <strain evidence="3 9">NOV-9</strain>
        <strain evidence="4 14">SCRP245</strain>
    </source>
</reference>
<dbReference type="EMBL" id="QXGF01003346">
    <property type="protein sequence ID" value="KAE8921786.1"/>
    <property type="molecule type" value="Genomic_DNA"/>
</dbReference>
<dbReference type="GO" id="GO:0003677">
    <property type="term" value="F:DNA binding"/>
    <property type="evidence" value="ECO:0007669"/>
    <property type="project" value="InterPro"/>
</dbReference>
<dbReference type="Proteomes" id="UP000440367">
    <property type="component" value="Unassembled WGS sequence"/>
</dbReference>
<dbReference type="SUPFAM" id="SSF56349">
    <property type="entry name" value="DNA breaking-rejoining enzymes"/>
    <property type="match status" value="1"/>
</dbReference>
<sequence>MHEEGVKKMMQHVYSTAVTTADYQDAALLCLLWYLFGRASDLTLLRKVNLPIGSGDIFFVRFIRVKTSEEQGLSLFPDDDFPTCPLLAVALALVAQTSPTSALLSQLPEQHASSQAALTPATPLIDLMDHPETVLRSHAETKRADEDKSPDTAPGIHSYVNRALDRIAGVAERLTSHSFRRGGAQHANGAGMCVQWIFDHGAWNMTATNKAFAYVFNTPSEDHIVARVLSSRDPEMKVLLFSLDSFDSDTQTRIRSVASALFVTSLGLKTAQYNVNARVADTLMAYLLRHYPELKSLASDGLAVQRMEACTIEKGFCVSELLAWSSHLSTCASTKPENTKTTDPATDITTHSIFLHQAALIEHLIQVNQKLDTRLTTMEANIYNKSKRTPPRDDASEDAGNGEPPVKRRRTSAATSLKDAWFSWYAQEPRMWSSTDAATKQKRSNTKLVVAFMKLFLGEGFVLDGKSPQYRDDVLELGATAERELLSFLREHEINARGAQNVLKSMRKLYKAGHLNALVRRYNQLQAAGRIGDPAPAYTTNLLGEISTP</sequence>
<accession>A0A6A4BPG8</accession>
<gene>
    <name evidence="8" type="ORF">PF001_g25234</name>
    <name evidence="7" type="ORF">PF002_g28269</name>
    <name evidence="6" type="ORF">PF005_g26351</name>
    <name evidence="5" type="ORF">PF006_g27192</name>
    <name evidence="3" type="ORF">PF009_g27942</name>
    <name evidence="4" type="ORF">PF011_g24771</name>
</gene>
<dbReference type="Proteomes" id="UP000440732">
    <property type="component" value="Unassembled WGS sequence"/>
</dbReference>
<feature type="region of interest" description="Disordered" evidence="2">
    <location>
        <begin position="382"/>
        <end position="414"/>
    </location>
</feature>
<evidence type="ECO:0000313" key="12">
    <source>
        <dbReference type="Proteomes" id="UP000440367"/>
    </source>
</evidence>
<dbReference type="AlphaFoldDB" id="A0A6A4BPG8"/>
<keyword evidence="10" id="KW-1185">Reference proteome</keyword>
<evidence type="ECO:0000313" key="5">
    <source>
        <dbReference type="EMBL" id="KAE9081081.1"/>
    </source>
</evidence>
<dbReference type="InterPro" id="IPR011010">
    <property type="entry name" value="DNA_brk_join_enz"/>
</dbReference>
<proteinExistence type="predicted"/>
<evidence type="ECO:0000313" key="10">
    <source>
        <dbReference type="Proteomes" id="UP000433483"/>
    </source>
</evidence>
<evidence type="ECO:0000313" key="4">
    <source>
        <dbReference type="EMBL" id="KAE8974680.1"/>
    </source>
</evidence>
<dbReference type="Gene3D" id="1.10.443.10">
    <property type="entry name" value="Intergrase catalytic core"/>
    <property type="match status" value="1"/>
</dbReference>
<evidence type="ECO:0000313" key="13">
    <source>
        <dbReference type="Proteomes" id="UP000440732"/>
    </source>
</evidence>
<dbReference type="GO" id="GO:0006310">
    <property type="term" value="P:DNA recombination"/>
    <property type="evidence" value="ECO:0007669"/>
    <property type="project" value="UniProtKB-KW"/>
</dbReference>
<evidence type="ECO:0000313" key="8">
    <source>
        <dbReference type="EMBL" id="KAE9278284.1"/>
    </source>
</evidence>
<dbReference type="Proteomes" id="UP000460718">
    <property type="component" value="Unassembled WGS sequence"/>
</dbReference>
<evidence type="ECO:0000256" key="1">
    <source>
        <dbReference type="ARBA" id="ARBA00023172"/>
    </source>
</evidence>
<keyword evidence="1" id="KW-0233">DNA recombination</keyword>
<dbReference type="Proteomes" id="UP000437068">
    <property type="component" value="Unassembled WGS sequence"/>
</dbReference>
<dbReference type="Proteomes" id="UP000433483">
    <property type="component" value="Unassembled WGS sequence"/>
</dbReference>
<comment type="caution">
    <text evidence="8">The sequence shown here is derived from an EMBL/GenBank/DDBJ whole genome shotgun (WGS) entry which is preliminary data.</text>
</comment>
<protein>
    <submittedName>
        <fullName evidence="8">Uncharacterized protein</fullName>
    </submittedName>
</protein>
<dbReference type="InterPro" id="IPR013762">
    <property type="entry name" value="Integrase-like_cat_sf"/>
</dbReference>
<dbReference type="EMBL" id="QXGD01003426">
    <property type="protein sequence ID" value="KAE9177702.1"/>
    <property type="molecule type" value="Genomic_DNA"/>
</dbReference>
<dbReference type="OrthoDB" id="108345at2759"/>
<organism evidence="8 11">
    <name type="scientific">Phytophthora fragariae</name>
    <dbReference type="NCBI Taxonomy" id="53985"/>
    <lineage>
        <taxon>Eukaryota</taxon>
        <taxon>Sar</taxon>
        <taxon>Stramenopiles</taxon>
        <taxon>Oomycota</taxon>
        <taxon>Peronosporomycetes</taxon>
        <taxon>Peronosporales</taxon>
        <taxon>Peronosporaceae</taxon>
        <taxon>Phytophthora</taxon>
    </lineage>
</organism>
<evidence type="ECO:0000313" key="3">
    <source>
        <dbReference type="EMBL" id="KAE8921786.1"/>
    </source>
</evidence>
<dbReference type="EMBL" id="QXFW01002878">
    <property type="protein sequence ID" value="KAE8974680.1"/>
    <property type="molecule type" value="Genomic_DNA"/>
</dbReference>
<evidence type="ECO:0000313" key="7">
    <source>
        <dbReference type="EMBL" id="KAE9177702.1"/>
    </source>
</evidence>
<dbReference type="GO" id="GO:0015074">
    <property type="term" value="P:DNA integration"/>
    <property type="evidence" value="ECO:0007669"/>
    <property type="project" value="InterPro"/>
</dbReference>
<evidence type="ECO:0000313" key="11">
    <source>
        <dbReference type="Proteomes" id="UP000437068"/>
    </source>
</evidence>
<dbReference type="EMBL" id="QXGA01003631">
    <property type="protein sequence ID" value="KAE9081081.1"/>
    <property type="molecule type" value="Genomic_DNA"/>
</dbReference>
<evidence type="ECO:0000313" key="9">
    <source>
        <dbReference type="Proteomes" id="UP000429523"/>
    </source>
</evidence>
<evidence type="ECO:0000313" key="14">
    <source>
        <dbReference type="Proteomes" id="UP000460718"/>
    </source>
</evidence>
<dbReference type="EMBL" id="QXGE01002917">
    <property type="protein sequence ID" value="KAE9278284.1"/>
    <property type="molecule type" value="Genomic_DNA"/>
</dbReference>
<dbReference type="Proteomes" id="UP000429523">
    <property type="component" value="Unassembled WGS sequence"/>
</dbReference>
<dbReference type="EMBL" id="QXGB01003032">
    <property type="protein sequence ID" value="KAE9173241.1"/>
    <property type="molecule type" value="Genomic_DNA"/>
</dbReference>
<evidence type="ECO:0000313" key="6">
    <source>
        <dbReference type="EMBL" id="KAE9173241.1"/>
    </source>
</evidence>
<evidence type="ECO:0000256" key="2">
    <source>
        <dbReference type="SAM" id="MobiDB-lite"/>
    </source>
</evidence>
<name>A0A6A4BPG8_9STRA</name>